<dbReference type="InterPro" id="IPR005719">
    <property type="entry name" value="Dihydroorotate_DH_2"/>
</dbReference>
<evidence type="ECO:0000256" key="6">
    <source>
        <dbReference type="ARBA" id="ARBA00012791"/>
    </source>
</evidence>
<evidence type="ECO:0000256" key="4">
    <source>
        <dbReference type="ARBA" id="ARBA00005161"/>
    </source>
</evidence>
<keyword evidence="9" id="KW-0665">Pyrimidine biosynthesis</keyword>
<keyword evidence="10" id="KW-0560">Oxidoreductase</keyword>
<dbReference type="InterPro" id="IPR013785">
    <property type="entry name" value="Aldolase_TIM"/>
</dbReference>
<dbReference type="InterPro" id="IPR001295">
    <property type="entry name" value="Dihydroorotate_DH_CS"/>
</dbReference>
<proteinExistence type="inferred from homology"/>
<dbReference type="PROSITE" id="PS00912">
    <property type="entry name" value="DHODEHASE_2"/>
    <property type="match status" value="1"/>
</dbReference>
<evidence type="ECO:0000256" key="1">
    <source>
        <dbReference type="ARBA" id="ARBA00001917"/>
    </source>
</evidence>
<feature type="region of interest" description="Disordered" evidence="14">
    <location>
        <begin position="241"/>
        <end position="263"/>
    </location>
</feature>
<dbReference type="GO" id="GO:0044205">
    <property type="term" value="P:'de novo' UMP biosynthetic process"/>
    <property type="evidence" value="ECO:0007669"/>
    <property type="project" value="UniProtKB-UniPathway"/>
</dbReference>
<dbReference type="AlphaFoldDB" id="A0A2R4WY11"/>
<dbReference type="Pfam" id="PF01180">
    <property type="entry name" value="DHO_dh"/>
    <property type="match status" value="1"/>
</dbReference>
<reference evidence="16 17" key="1">
    <citation type="submission" date="2018-04" db="EMBL/GenBank/DDBJ databases">
        <title>Halococcoides cellulosivorans gen. nov., sp. nov., an extremely halophilic cellulose-utilizing haloarchaeon from hypersaline lakes.</title>
        <authorList>
            <person name="Sorokin D.Y."/>
            <person name="Toshchakov S.V."/>
            <person name="Samarov N.I."/>
            <person name="Korzhenkov A."/>
            <person name="Kublanov I.V."/>
        </authorList>
    </citation>
    <scope>NUCLEOTIDE SEQUENCE [LARGE SCALE GENOMIC DNA]</scope>
    <source>
        <strain evidence="16 17">HArcel1</strain>
    </source>
</reference>
<accession>A0A2R4WY11</accession>
<dbReference type="PANTHER" id="PTHR48109">
    <property type="entry name" value="DIHYDROOROTATE DEHYDROGENASE (QUINONE), MITOCHONDRIAL-RELATED"/>
    <property type="match status" value="1"/>
</dbReference>
<evidence type="ECO:0000256" key="12">
    <source>
        <dbReference type="ARBA" id="ARBA00048639"/>
    </source>
</evidence>
<dbReference type="UniPathway" id="UPA00070">
    <property type="reaction ID" value="UER00946"/>
</dbReference>
<dbReference type="GO" id="GO:0016020">
    <property type="term" value="C:membrane"/>
    <property type="evidence" value="ECO:0007669"/>
    <property type="project" value="UniProtKB-SubCell"/>
</dbReference>
<keyword evidence="7" id="KW-0285">Flavoprotein</keyword>
<evidence type="ECO:0000259" key="15">
    <source>
        <dbReference type="Pfam" id="PF01180"/>
    </source>
</evidence>
<dbReference type="GO" id="GO:0006207">
    <property type="term" value="P:'de novo' pyrimidine nucleobase biosynthetic process"/>
    <property type="evidence" value="ECO:0007669"/>
    <property type="project" value="UniProtKB-UniRule"/>
</dbReference>
<dbReference type="CDD" id="cd04738">
    <property type="entry name" value="DHOD_2_like"/>
    <property type="match status" value="1"/>
</dbReference>
<comment type="subcellular location">
    <subcellularLocation>
        <location evidence="3">Membrane</location>
    </subcellularLocation>
</comment>
<protein>
    <recommendedName>
        <fullName evidence="6 13">Dihydroorotate dehydrogenase (quinone)</fullName>
        <ecNumber evidence="6 13">1.3.5.2</ecNumber>
    </recommendedName>
</protein>
<comment type="cofactor">
    <cofactor evidence="1">
        <name>FMN</name>
        <dbReference type="ChEBI" id="CHEBI:58210"/>
    </cofactor>
</comment>
<dbReference type="SUPFAM" id="SSF51395">
    <property type="entry name" value="FMN-linked oxidoreductases"/>
    <property type="match status" value="1"/>
</dbReference>
<gene>
    <name evidence="16" type="ORF">HARCEL1_01190</name>
</gene>
<dbReference type="InterPro" id="IPR012135">
    <property type="entry name" value="Dihydroorotate_DH_1_2"/>
</dbReference>
<dbReference type="PROSITE" id="PS00911">
    <property type="entry name" value="DHODEHASE_1"/>
    <property type="match status" value="1"/>
</dbReference>
<dbReference type="PIRSF" id="PIRSF000164">
    <property type="entry name" value="DHO_oxidase"/>
    <property type="match status" value="1"/>
</dbReference>
<comment type="pathway">
    <text evidence="4">Pyrimidine metabolism; UMP biosynthesis via de novo pathway; orotate from (S)-dihydroorotate (quinone route): step 1/1.</text>
</comment>
<sequence>MTFYEAVRPLVFRLDPEQAHHLVARGLGLVDGTPIERAMGAALTVEDDRLGTEAFGCEFASPVGVAAGFDKNAEFPSALGALGFGHLEVGGVTPDSRAGNPRPRIFRLVEDEGVINRMGLNNDGARVVGDRLRGRAIDHPVGVNLAVGDHAEDEPAAYRESYEGVAGAGDFYVINVSCPNAEGVRDLQDREKLEAIVETLQDAGAAPLLIKVSPDLSESALADVVEVVEQFDLAGLVATNTTTDRPEGLSGPTEEAGGLSGRPLADRSTEVVRQLARCTDKPIVGVGGVFTAADAYDKLRAGASLVQVYTGLIYRGPTVARSINTGLLTLMERDGYESIDAVVGADLE</sequence>
<keyword evidence="17" id="KW-1185">Reference proteome</keyword>
<evidence type="ECO:0000256" key="3">
    <source>
        <dbReference type="ARBA" id="ARBA00004370"/>
    </source>
</evidence>
<evidence type="ECO:0000256" key="10">
    <source>
        <dbReference type="ARBA" id="ARBA00023002"/>
    </source>
</evidence>
<comment type="similarity">
    <text evidence="5">Belongs to the dihydroorotate dehydrogenase family. Type 2 subfamily.</text>
</comment>
<dbReference type="InterPro" id="IPR005720">
    <property type="entry name" value="Dihydroorotate_DH_cat"/>
</dbReference>
<evidence type="ECO:0000313" key="16">
    <source>
        <dbReference type="EMBL" id="AWB26432.1"/>
    </source>
</evidence>
<evidence type="ECO:0000256" key="7">
    <source>
        <dbReference type="ARBA" id="ARBA00022630"/>
    </source>
</evidence>
<evidence type="ECO:0000256" key="14">
    <source>
        <dbReference type="SAM" id="MobiDB-lite"/>
    </source>
</evidence>
<dbReference type="EMBL" id="CP028858">
    <property type="protein sequence ID" value="AWB26432.1"/>
    <property type="molecule type" value="Genomic_DNA"/>
</dbReference>
<keyword evidence="11" id="KW-0472">Membrane</keyword>
<evidence type="ECO:0000256" key="5">
    <source>
        <dbReference type="ARBA" id="ARBA00005359"/>
    </source>
</evidence>
<dbReference type="NCBIfam" id="TIGR01036">
    <property type="entry name" value="pyrD_sub2"/>
    <property type="match status" value="1"/>
</dbReference>
<dbReference type="GO" id="GO:0106430">
    <property type="term" value="F:dihydroorotate dehydrogenase (quinone) activity"/>
    <property type="evidence" value="ECO:0007669"/>
    <property type="project" value="UniProtKB-EC"/>
</dbReference>
<dbReference type="NCBIfam" id="NF003652">
    <property type="entry name" value="PRK05286.2-5"/>
    <property type="match status" value="1"/>
</dbReference>
<evidence type="ECO:0000256" key="2">
    <source>
        <dbReference type="ARBA" id="ARBA00003125"/>
    </source>
</evidence>
<evidence type="ECO:0000256" key="8">
    <source>
        <dbReference type="ARBA" id="ARBA00022643"/>
    </source>
</evidence>
<dbReference type="GO" id="GO:0005737">
    <property type="term" value="C:cytoplasm"/>
    <property type="evidence" value="ECO:0007669"/>
    <property type="project" value="InterPro"/>
</dbReference>
<evidence type="ECO:0000313" key="17">
    <source>
        <dbReference type="Proteomes" id="UP000244727"/>
    </source>
</evidence>
<dbReference type="KEGG" id="harc:HARCEL1_01190"/>
<keyword evidence="8" id="KW-0288">FMN</keyword>
<dbReference type="Gene3D" id="3.20.20.70">
    <property type="entry name" value="Aldolase class I"/>
    <property type="match status" value="1"/>
</dbReference>
<dbReference type="GeneID" id="36511079"/>
<dbReference type="EC" id="1.3.5.2" evidence="6 13"/>
<evidence type="ECO:0000256" key="11">
    <source>
        <dbReference type="ARBA" id="ARBA00023136"/>
    </source>
</evidence>
<evidence type="ECO:0000256" key="9">
    <source>
        <dbReference type="ARBA" id="ARBA00022975"/>
    </source>
</evidence>
<feature type="domain" description="Dihydroorotate dehydrogenase catalytic" evidence="15">
    <location>
        <begin position="50"/>
        <end position="331"/>
    </location>
</feature>
<comment type="catalytic activity">
    <reaction evidence="12">
        <text>(S)-dihydroorotate + a quinone = orotate + a quinol</text>
        <dbReference type="Rhea" id="RHEA:30187"/>
        <dbReference type="ChEBI" id="CHEBI:24646"/>
        <dbReference type="ChEBI" id="CHEBI:30839"/>
        <dbReference type="ChEBI" id="CHEBI:30864"/>
        <dbReference type="ChEBI" id="CHEBI:132124"/>
        <dbReference type="EC" id="1.3.5.2"/>
    </reaction>
</comment>
<dbReference type="RefSeq" id="WP_108380801.1">
    <property type="nucleotide sequence ID" value="NZ_CP028858.1"/>
</dbReference>
<comment type="function">
    <text evidence="2">Catalyzes the conversion of dihydroorotate to orotate with quinone as electron acceptor.</text>
</comment>
<evidence type="ECO:0000256" key="13">
    <source>
        <dbReference type="NCBIfam" id="TIGR01036"/>
    </source>
</evidence>
<dbReference type="Proteomes" id="UP000244727">
    <property type="component" value="Chromosome"/>
</dbReference>
<dbReference type="PANTHER" id="PTHR48109:SF4">
    <property type="entry name" value="DIHYDROOROTATE DEHYDROGENASE (QUINONE), MITOCHONDRIAL"/>
    <property type="match status" value="1"/>
</dbReference>
<dbReference type="InterPro" id="IPR050074">
    <property type="entry name" value="DHO_dehydrogenase"/>
</dbReference>
<name>A0A2R4WY11_9EURY</name>
<organism evidence="16 17">
    <name type="scientific">Halococcoides cellulosivorans</name>
    <dbReference type="NCBI Taxonomy" id="1679096"/>
    <lineage>
        <taxon>Archaea</taxon>
        <taxon>Methanobacteriati</taxon>
        <taxon>Methanobacteriota</taxon>
        <taxon>Stenosarchaea group</taxon>
        <taxon>Halobacteria</taxon>
        <taxon>Halobacteriales</taxon>
        <taxon>Haloarculaceae</taxon>
        <taxon>Halococcoides</taxon>
    </lineage>
</organism>